<gene>
    <name evidence="8" type="ORF">PHLGIDRAFT_33762</name>
</gene>
<dbReference type="Pfam" id="PF10996">
    <property type="entry name" value="Beta-Casp"/>
    <property type="match status" value="1"/>
</dbReference>
<evidence type="ECO:0000256" key="3">
    <source>
        <dbReference type="ARBA" id="ARBA00023242"/>
    </source>
</evidence>
<evidence type="ECO:0000256" key="5">
    <source>
        <dbReference type="SAM" id="Coils"/>
    </source>
</evidence>
<evidence type="ECO:0000256" key="1">
    <source>
        <dbReference type="ARBA" id="ARBA00004123"/>
    </source>
</evidence>
<dbReference type="InterPro" id="IPR035639">
    <property type="entry name" value="CPSF2_MBL"/>
</dbReference>
<feature type="compositionally biased region" description="Basic residues" evidence="6">
    <location>
        <begin position="573"/>
        <end position="582"/>
    </location>
</feature>
<protein>
    <recommendedName>
        <fullName evidence="4">Cleavage and polyadenylation specificity factor subunit 2</fullName>
    </recommendedName>
    <alternativeName>
        <fullName evidence="4">Cleavage and polyadenylation specificity factor 100 kDa subunit</fullName>
    </alternativeName>
</protein>
<dbReference type="Pfam" id="PF13299">
    <property type="entry name" value="CPSF100_C"/>
    <property type="match status" value="1"/>
</dbReference>
<dbReference type="Gene3D" id="3.60.15.10">
    <property type="entry name" value="Ribonuclease Z/Hydroxyacylglutathione hydrolase-like"/>
    <property type="match status" value="1"/>
</dbReference>
<evidence type="ECO:0000256" key="2">
    <source>
        <dbReference type="ARBA" id="ARBA00022664"/>
    </source>
</evidence>
<feature type="region of interest" description="Disordered" evidence="6">
    <location>
        <begin position="530"/>
        <end position="596"/>
    </location>
</feature>
<dbReference type="PANTHER" id="PTHR45922:SF1">
    <property type="entry name" value="CLEAVAGE AND POLYADENYLATION SPECIFICITY FACTOR SUBUNIT 2"/>
    <property type="match status" value="1"/>
</dbReference>
<dbReference type="EMBL" id="KN840452">
    <property type="protein sequence ID" value="KIP10693.1"/>
    <property type="molecule type" value="Genomic_DNA"/>
</dbReference>
<dbReference type="OrthoDB" id="64353at2759"/>
<comment type="similarity">
    <text evidence="4">Belongs to the metallo-beta-lactamase superfamily. RNA-metabolizing metallo-beta-lactamase-like family. CPSF2/YSH1 subfamily.</text>
</comment>
<feature type="coiled-coil region" evidence="5">
    <location>
        <begin position="661"/>
        <end position="688"/>
    </location>
</feature>
<dbReference type="SUPFAM" id="SSF56281">
    <property type="entry name" value="Metallo-hydrolase/oxidoreductase"/>
    <property type="match status" value="1"/>
</dbReference>
<keyword evidence="2 4" id="KW-0507">mRNA processing</keyword>
<feature type="compositionally biased region" description="Acidic residues" evidence="6">
    <location>
        <begin position="125"/>
        <end position="135"/>
    </location>
</feature>
<keyword evidence="4" id="KW-0694">RNA-binding</keyword>
<feature type="compositionally biased region" description="Basic and acidic residues" evidence="6">
    <location>
        <begin position="358"/>
        <end position="369"/>
    </location>
</feature>
<dbReference type="InterPro" id="IPR025069">
    <property type="entry name" value="Cpsf2_C"/>
</dbReference>
<sequence>MITFTPLSGAARSSRTFPLAYILQVDDVRILLDCGSPDWCPEEPEGTSSAVKEEDLQERHYDWEKYCDTLKEHAPTIDLVLMSHGDLAHTGLYAYAHMHWGLTAPAYTTLPVQAMARIAATEDVEGIREEEDVGDEQSAVEAAAGEDPGTGSQSPVESARPKPRTRKYVATVHEVHEAFDSVNVLRYSQPCHLQGKCQGLTIIPFNAGHTLGGTIWKIRSPTAGTILYAVDMNHMRERHLDGTVLMRQATNATIFETLVRPDLLITDAERANVTTARRKDRDAALLDCVTATLTSRNSLLLPCDASTRVLELLVLLDQHWSYSRLKFPICLLSKSGHEMLTFVRSMMEWLGGTVSKEDVGVEGQDGGKGRDRKRKRMDDDGDDEALGAFALRFPHLEIFLTPAALTQRYSSKDPKLILAVPASLSHGASRAIFSEFAEIPDNVVLLTGRGEEGTLGRNLFERWNNSQRDDTKWDRGKIGNNVMLDGALSLKMHSKVPLQGQELEDYLANERAIKEKEVALKAAEERRQRILEADADDSDESEDSDSDSDDENEVEMTLDGGEDSVLPDEKLTKGGKRRRGKRRDLDDPAWSGTLDDDGLSKQMISYDIYLKGNVAKTTSFFKSADGQTQRFRMFPYIEKKRRIDDYGELIDVEIWMRRGKALEETAENNDLKETKREQIEEEDQLLTQEPPSKFVTVEKEVQLACRLFFVDLEGLNDGRAVKTIVPQVNPRKMIVVHAPAAATDHLLESCAGIRAMTKDIFAPAVGESIQIGQHTNSFSISLSDELLASLKMSRFEDNEVAYVTGRVANLATSTIPILEPVASSAVRAQAGSAPRARMLGARATRSLPQNTMVGELKLTALKTRLATVGVQAELVGEGVLICGAAAKKGSSWDALEDSVAVKKTGKGRVELEGAVSDIYYKVRQEVYNMHALVAA</sequence>
<dbReference type="InterPro" id="IPR036866">
    <property type="entry name" value="RibonucZ/Hydroxyglut_hydro"/>
</dbReference>
<dbReference type="InterPro" id="IPR001279">
    <property type="entry name" value="Metallo-B-lactamas"/>
</dbReference>
<proteinExistence type="inferred from homology"/>
<dbReference type="Pfam" id="PF16661">
    <property type="entry name" value="Lactamase_B_6"/>
    <property type="match status" value="1"/>
</dbReference>
<evidence type="ECO:0000256" key="4">
    <source>
        <dbReference type="RuleBase" id="RU365006"/>
    </source>
</evidence>
<accession>A0A0C3PT74</accession>
<dbReference type="InterPro" id="IPR022712">
    <property type="entry name" value="Beta_Casp"/>
</dbReference>
<feature type="compositionally biased region" description="Acidic residues" evidence="6">
    <location>
        <begin position="533"/>
        <end position="566"/>
    </location>
</feature>
<name>A0A0C3PT74_PHLG1</name>
<dbReference type="AlphaFoldDB" id="A0A0C3PT74"/>
<comment type="subcellular location">
    <subcellularLocation>
        <location evidence="1 4">Nucleus</location>
    </subcellularLocation>
</comment>
<keyword evidence="3 4" id="KW-0539">Nucleus</keyword>
<feature type="domain" description="Beta-Casp" evidence="7">
    <location>
        <begin position="309"/>
        <end position="459"/>
    </location>
</feature>
<keyword evidence="9" id="KW-1185">Reference proteome</keyword>
<keyword evidence="5" id="KW-0175">Coiled coil</keyword>
<dbReference type="CDD" id="cd16293">
    <property type="entry name" value="CPSF2-like_MBL-fold"/>
    <property type="match status" value="1"/>
</dbReference>
<dbReference type="GO" id="GO:0005847">
    <property type="term" value="C:mRNA cleavage and polyadenylation specificity factor complex"/>
    <property type="evidence" value="ECO:0007669"/>
    <property type="project" value="InterPro"/>
</dbReference>
<feature type="region of interest" description="Disordered" evidence="6">
    <location>
        <begin position="358"/>
        <end position="379"/>
    </location>
</feature>
<reference evidence="8 9" key="1">
    <citation type="journal article" date="2014" name="PLoS Genet.">
        <title>Analysis of the Phlebiopsis gigantea genome, transcriptome and secretome provides insight into its pioneer colonization strategies of wood.</title>
        <authorList>
            <person name="Hori C."/>
            <person name="Ishida T."/>
            <person name="Igarashi K."/>
            <person name="Samejima M."/>
            <person name="Suzuki H."/>
            <person name="Master E."/>
            <person name="Ferreira P."/>
            <person name="Ruiz-Duenas F.J."/>
            <person name="Held B."/>
            <person name="Canessa P."/>
            <person name="Larrondo L.F."/>
            <person name="Schmoll M."/>
            <person name="Druzhinina I.S."/>
            <person name="Kubicek C.P."/>
            <person name="Gaskell J.A."/>
            <person name="Kersten P."/>
            <person name="St John F."/>
            <person name="Glasner J."/>
            <person name="Sabat G."/>
            <person name="Splinter BonDurant S."/>
            <person name="Syed K."/>
            <person name="Yadav J."/>
            <person name="Mgbeahuruike A.C."/>
            <person name="Kovalchuk A."/>
            <person name="Asiegbu F.O."/>
            <person name="Lackner G."/>
            <person name="Hoffmeister D."/>
            <person name="Rencoret J."/>
            <person name="Gutierrez A."/>
            <person name="Sun H."/>
            <person name="Lindquist E."/>
            <person name="Barry K."/>
            <person name="Riley R."/>
            <person name="Grigoriev I.V."/>
            <person name="Henrissat B."/>
            <person name="Kues U."/>
            <person name="Berka R.M."/>
            <person name="Martinez A.T."/>
            <person name="Covert S.F."/>
            <person name="Blanchette R.A."/>
            <person name="Cullen D."/>
        </authorList>
    </citation>
    <scope>NUCLEOTIDE SEQUENCE [LARGE SCALE GENOMIC DNA]</scope>
    <source>
        <strain evidence="8 9">11061_1 CR5-6</strain>
    </source>
</reference>
<dbReference type="InterPro" id="IPR027075">
    <property type="entry name" value="CPSF2"/>
</dbReference>
<dbReference type="Proteomes" id="UP000053257">
    <property type="component" value="Unassembled WGS sequence"/>
</dbReference>
<evidence type="ECO:0000313" key="8">
    <source>
        <dbReference type="EMBL" id="KIP10693.1"/>
    </source>
</evidence>
<feature type="region of interest" description="Disordered" evidence="6">
    <location>
        <begin position="125"/>
        <end position="164"/>
    </location>
</feature>
<organism evidence="8 9">
    <name type="scientific">Phlebiopsis gigantea (strain 11061_1 CR5-6)</name>
    <name type="common">White-rot fungus</name>
    <name type="synonym">Peniophora gigantea</name>
    <dbReference type="NCBI Taxonomy" id="745531"/>
    <lineage>
        <taxon>Eukaryota</taxon>
        <taxon>Fungi</taxon>
        <taxon>Dikarya</taxon>
        <taxon>Basidiomycota</taxon>
        <taxon>Agaricomycotina</taxon>
        <taxon>Agaricomycetes</taxon>
        <taxon>Polyporales</taxon>
        <taxon>Phanerochaetaceae</taxon>
        <taxon>Phlebiopsis</taxon>
    </lineage>
</organism>
<dbReference type="SMART" id="SM01027">
    <property type="entry name" value="Beta-Casp"/>
    <property type="match status" value="1"/>
</dbReference>
<dbReference type="PANTHER" id="PTHR45922">
    <property type="entry name" value="CLEAVAGE AND POLYADENYLATION SPECIFICITY FACTOR SUBUNIT 2"/>
    <property type="match status" value="1"/>
</dbReference>
<evidence type="ECO:0000259" key="7">
    <source>
        <dbReference type="SMART" id="SM01027"/>
    </source>
</evidence>
<dbReference type="GO" id="GO:0006398">
    <property type="term" value="P:mRNA 3'-end processing by stem-loop binding and cleavage"/>
    <property type="evidence" value="ECO:0007669"/>
    <property type="project" value="InterPro"/>
</dbReference>
<dbReference type="STRING" id="745531.A0A0C3PT74"/>
<dbReference type="HOGENOM" id="CLU_002227_0_0_1"/>
<dbReference type="GO" id="GO:0003723">
    <property type="term" value="F:RNA binding"/>
    <property type="evidence" value="ECO:0007669"/>
    <property type="project" value="UniProtKB-KW"/>
</dbReference>
<evidence type="ECO:0000256" key="6">
    <source>
        <dbReference type="SAM" id="MobiDB-lite"/>
    </source>
</evidence>
<evidence type="ECO:0000313" key="9">
    <source>
        <dbReference type="Proteomes" id="UP000053257"/>
    </source>
</evidence>